<dbReference type="Proteomes" id="UP000324632">
    <property type="component" value="Chromosome 6"/>
</dbReference>
<reference evidence="1 2" key="1">
    <citation type="journal article" date="2019" name="Mol. Ecol. Resour.">
        <title>Chromosome-level genome assembly of Triplophysa tibetana, a fish adapted to the harsh high-altitude environment of the Tibetan Plateau.</title>
        <authorList>
            <person name="Yang X."/>
            <person name="Liu H."/>
            <person name="Ma Z."/>
            <person name="Zou Y."/>
            <person name="Zou M."/>
            <person name="Mao Y."/>
            <person name="Li X."/>
            <person name="Wang H."/>
            <person name="Chen T."/>
            <person name="Wang W."/>
            <person name="Yang R."/>
        </authorList>
    </citation>
    <scope>NUCLEOTIDE SEQUENCE [LARGE SCALE GENOMIC DNA]</scope>
    <source>
        <strain evidence="1">TTIB1903HZAU</strain>
        <tissue evidence="1">Muscle</tissue>
    </source>
</reference>
<comment type="caution">
    <text evidence="1">The sequence shown here is derived from an EMBL/GenBank/DDBJ whole genome shotgun (WGS) entry which is preliminary data.</text>
</comment>
<keyword evidence="2" id="KW-1185">Reference proteome</keyword>
<evidence type="ECO:0000313" key="1">
    <source>
        <dbReference type="EMBL" id="KAA0719698.1"/>
    </source>
</evidence>
<organism evidence="1 2">
    <name type="scientific">Triplophysa tibetana</name>
    <dbReference type="NCBI Taxonomy" id="1572043"/>
    <lineage>
        <taxon>Eukaryota</taxon>
        <taxon>Metazoa</taxon>
        <taxon>Chordata</taxon>
        <taxon>Craniata</taxon>
        <taxon>Vertebrata</taxon>
        <taxon>Euteleostomi</taxon>
        <taxon>Actinopterygii</taxon>
        <taxon>Neopterygii</taxon>
        <taxon>Teleostei</taxon>
        <taxon>Ostariophysi</taxon>
        <taxon>Cypriniformes</taxon>
        <taxon>Nemacheilidae</taxon>
        <taxon>Triplophysa</taxon>
    </lineage>
</organism>
<evidence type="ECO:0000313" key="2">
    <source>
        <dbReference type="Proteomes" id="UP000324632"/>
    </source>
</evidence>
<sequence>MEHRHALSHDAVLVSSWIKEKPSDKPVQYECKAGNDVSKIDLWPNSMDEASHRDALDQWRNSLSEHNRLLQEWKKARETCDGHTVL</sequence>
<dbReference type="AlphaFoldDB" id="A0A5A9PCT4"/>
<accession>A0A5A9PCT4</accession>
<protein>
    <submittedName>
        <fullName evidence="1">Uncharacterized protein</fullName>
    </submittedName>
</protein>
<gene>
    <name evidence="1" type="ORF">E1301_Tti020900</name>
</gene>
<dbReference type="EMBL" id="SOYY01000006">
    <property type="protein sequence ID" value="KAA0719698.1"/>
    <property type="molecule type" value="Genomic_DNA"/>
</dbReference>
<proteinExistence type="predicted"/>
<name>A0A5A9PCT4_9TELE</name>